<keyword evidence="4" id="KW-0862">Zinc</keyword>
<dbReference type="GO" id="GO:0046872">
    <property type="term" value="F:metal ion binding"/>
    <property type="evidence" value="ECO:0007669"/>
    <property type="project" value="UniProtKB-KW"/>
</dbReference>
<dbReference type="InterPro" id="IPR002933">
    <property type="entry name" value="Peptidase_M20"/>
</dbReference>
<comment type="cofactor">
    <cofactor evidence="1">
        <name>Zn(2+)</name>
        <dbReference type="ChEBI" id="CHEBI:29105"/>
    </cofactor>
</comment>
<evidence type="ECO:0000256" key="4">
    <source>
        <dbReference type="ARBA" id="ARBA00022833"/>
    </source>
</evidence>
<evidence type="ECO:0000313" key="6">
    <source>
        <dbReference type="EMBL" id="SAL70892.1"/>
    </source>
</evidence>
<dbReference type="Pfam" id="PF01546">
    <property type="entry name" value="Peptidase_M20"/>
    <property type="match status" value="1"/>
</dbReference>
<dbReference type="PROSITE" id="PS00759">
    <property type="entry name" value="ARGE_DAPE_CPG2_2"/>
    <property type="match status" value="1"/>
</dbReference>
<dbReference type="InterPro" id="IPR011650">
    <property type="entry name" value="Peptidase_M20_dimer"/>
</dbReference>
<dbReference type="GO" id="GO:0016787">
    <property type="term" value="F:hydrolase activity"/>
    <property type="evidence" value="ECO:0007669"/>
    <property type="project" value="UniProtKB-KW"/>
</dbReference>
<proteinExistence type="predicted"/>
<dbReference type="OrthoDB" id="7055905at2"/>
<evidence type="ECO:0000313" key="7">
    <source>
        <dbReference type="Proteomes" id="UP000054683"/>
    </source>
</evidence>
<dbReference type="RefSeq" id="WP_062092536.1">
    <property type="nucleotide sequence ID" value="NZ_FCOK02000107.1"/>
</dbReference>
<feature type="domain" description="Peptidase M20 dimerisation" evidence="5">
    <location>
        <begin position="188"/>
        <end position="315"/>
    </location>
</feature>
<gene>
    <name evidence="6" type="ORF">AWB69_08480</name>
</gene>
<dbReference type="AlphaFoldDB" id="A0A158JPU3"/>
<keyword evidence="2" id="KW-0479">Metal-binding</keyword>
<evidence type="ECO:0000259" key="5">
    <source>
        <dbReference type="Pfam" id="PF07687"/>
    </source>
</evidence>
<dbReference type="SUPFAM" id="SSF55031">
    <property type="entry name" value="Bacterial exopeptidase dimerisation domain"/>
    <property type="match status" value="1"/>
</dbReference>
<accession>A0A158JPU3</accession>
<evidence type="ECO:0000256" key="2">
    <source>
        <dbReference type="ARBA" id="ARBA00022723"/>
    </source>
</evidence>
<sequence length="418" mass="44604">MTKSELLASIEADRRSHVAFLQEFIRKPSPNPPGDTRDVASVVSAYLLRRGVQSSIVAPKADMPNVVSEFHGPRDGRRLILNGHMDVFPVGNAEGWTKDPWSGDIEEGQVHGRGACDMKAGTAASVIAFSYLHEYRHALAGSLGLTAVSDEETGGRWGSKWLLDNDTRWHGDCMLNAEPGGVGTIRFAEKGTLRLTFTVRTAGAHGAYVHKTESASRIAASLIMKLSVIENIMPALPASLASYLAQADVQAAADRAMGAGAGKILARPTLNIGTVHGGLKVNMIPASCVFEADIRLPIGLDAATVMDLILGILRDYPQVEVSVQEAASNPSNSCAHDHRMVGILAENARSITGTKPLAIPSLGATDCKFWRYKNVPAYIYGPAPTRMAAPDESVLIDEFIAVVKTHALSAWDYLGGGA</sequence>
<dbReference type="Gene3D" id="3.40.630.10">
    <property type="entry name" value="Zn peptidases"/>
    <property type="match status" value="2"/>
</dbReference>
<dbReference type="Gene3D" id="3.30.70.360">
    <property type="match status" value="1"/>
</dbReference>
<reference evidence="6 7" key="1">
    <citation type="submission" date="2016-01" db="EMBL/GenBank/DDBJ databases">
        <authorList>
            <person name="Oliw E.H."/>
        </authorList>
    </citation>
    <scope>NUCLEOTIDE SEQUENCE [LARGE SCALE GENOMIC DNA]</scope>
    <source>
        <strain evidence="6">LMG 27134</strain>
    </source>
</reference>
<evidence type="ECO:0000256" key="3">
    <source>
        <dbReference type="ARBA" id="ARBA00022801"/>
    </source>
</evidence>
<dbReference type="InterPro" id="IPR001261">
    <property type="entry name" value="ArgE/DapE_CS"/>
</dbReference>
<dbReference type="InterPro" id="IPR036264">
    <property type="entry name" value="Bact_exopeptidase_dim_dom"/>
</dbReference>
<protein>
    <submittedName>
        <fullName evidence="6">Acetylornithine deacetylase</fullName>
    </submittedName>
</protein>
<dbReference type="InterPro" id="IPR050072">
    <property type="entry name" value="Peptidase_M20A"/>
</dbReference>
<keyword evidence="3" id="KW-0378">Hydrolase</keyword>
<dbReference type="SUPFAM" id="SSF53187">
    <property type="entry name" value="Zn-dependent exopeptidases"/>
    <property type="match status" value="1"/>
</dbReference>
<organism evidence="6 7">
    <name type="scientific">Caballeronia udeis</name>
    <dbReference type="NCBI Taxonomy" id="1232866"/>
    <lineage>
        <taxon>Bacteria</taxon>
        <taxon>Pseudomonadati</taxon>
        <taxon>Pseudomonadota</taxon>
        <taxon>Betaproteobacteria</taxon>
        <taxon>Burkholderiales</taxon>
        <taxon>Burkholderiaceae</taxon>
        <taxon>Caballeronia</taxon>
    </lineage>
</organism>
<dbReference type="PANTHER" id="PTHR43808:SF32">
    <property type="entry name" value="ARGE_DAPE-RELATED DEACYLASE"/>
    <property type="match status" value="1"/>
</dbReference>
<dbReference type="Proteomes" id="UP000054683">
    <property type="component" value="Unassembled WGS sequence"/>
</dbReference>
<evidence type="ECO:0000256" key="1">
    <source>
        <dbReference type="ARBA" id="ARBA00001947"/>
    </source>
</evidence>
<dbReference type="Pfam" id="PF07687">
    <property type="entry name" value="M20_dimer"/>
    <property type="match status" value="1"/>
</dbReference>
<dbReference type="EMBL" id="FCOK02000107">
    <property type="protein sequence ID" value="SAL70892.1"/>
    <property type="molecule type" value="Genomic_DNA"/>
</dbReference>
<name>A0A158JPU3_9BURK</name>
<dbReference type="PANTHER" id="PTHR43808">
    <property type="entry name" value="ACETYLORNITHINE DEACETYLASE"/>
    <property type="match status" value="1"/>
</dbReference>